<organism evidence="6 7">
    <name type="scientific">Senna tora</name>
    <dbReference type="NCBI Taxonomy" id="362788"/>
    <lineage>
        <taxon>Eukaryota</taxon>
        <taxon>Viridiplantae</taxon>
        <taxon>Streptophyta</taxon>
        <taxon>Embryophyta</taxon>
        <taxon>Tracheophyta</taxon>
        <taxon>Spermatophyta</taxon>
        <taxon>Magnoliopsida</taxon>
        <taxon>eudicotyledons</taxon>
        <taxon>Gunneridae</taxon>
        <taxon>Pentapetalae</taxon>
        <taxon>rosids</taxon>
        <taxon>fabids</taxon>
        <taxon>Fabales</taxon>
        <taxon>Fabaceae</taxon>
        <taxon>Caesalpinioideae</taxon>
        <taxon>Cassia clade</taxon>
        <taxon>Senna</taxon>
    </lineage>
</organism>
<feature type="domain" description="BZIP" evidence="5">
    <location>
        <begin position="115"/>
        <end position="130"/>
    </location>
</feature>
<dbReference type="Gene3D" id="1.20.5.170">
    <property type="match status" value="1"/>
</dbReference>
<dbReference type="OrthoDB" id="644067at2759"/>
<evidence type="ECO:0000256" key="3">
    <source>
        <dbReference type="ARBA" id="ARBA00023242"/>
    </source>
</evidence>
<proteinExistence type="predicted"/>
<accession>A0A834SVR7</accession>
<dbReference type="GO" id="GO:0003700">
    <property type="term" value="F:DNA-binding transcription factor activity"/>
    <property type="evidence" value="ECO:0007669"/>
    <property type="project" value="InterPro"/>
</dbReference>
<comment type="caution">
    <text evidence="6">The sequence shown here is derived from an EMBL/GenBank/DDBJ whole genome shotgun (WGS) entry which is preliminary data.</text>
</comment>
<keyword evidence="3" id="KW-0539">Nucleus</keyword>
<keyword evidence="2" id="KW-0238">DNA-binding</keyword>
<dbReference type="PANTHER" id="PTHR22952:SF433">
    <property type="entry name" value="PROTEIN FD"/>
    <property type="match status" value="1"/>
</dbReference>
<evidence type="ECO:0000313" key="6">
    <source>
        <dbReference type="EMBL" id="KAF7809625.1"/>
    </source>
</evidence>
<keyword evidence="7" id="KW-1185">Reference proteome</keyword>
<feature type="region of interest" description="Disordered" evidence="4">
    <location>
        <begin position="96"/>
        <end position="126"/>
    </location>
</feature>
<sequence>MEEVWKEINLASLKEISYSSSSSSSSFYSSTTATANSNTFFHQFLSPSLNPLCNNTSASAAVTVTVTANGASSHSHSHTTTLPNSSASLLMPCLRRNKRPFPESQRPTSPDSRRKRMIKNRESAARSRARKQEIYTLLLSSSFEIQICFNFRKKPYFHSDFTHSTLDDADAAAAGTQHRMKTQNTLYRTTTAPF</sequence>
<dbReference type="GO" id="GO:0005634">
    <property type="term" value="C:nucleus"/>
    <property type="evidence" value="ECO:0007669"/>
    <property type="project" value="UniProtKB-SubCell"/>
</dbReference>
<dbReference type="AlphaFoldDB" id="A0A834SVR7"/>
<gene>
    <name evidence="6" type="ORF">G2W53_036368</name>
</gene>
<comment type="subcellular location">
    <subcellularLocation>
        <location evidence="1">Nucleus</location>
    </subcellularLocation>
</comment>
<dbReference type="Pfam" id="PF00170">
    <property type="entry name" value="bZIP_1"/>
    <property type="match status" value="1"/>
</dbReference>
<dbReference type="GO" id="GO:0045893">
    <property type="term" value="P:positive regulation of DNA-templated transcription"/>
    <property type="evidence" value="ECO:0007669"/>
    <property type="project" value="InterPro"/>
</dbReference>
<dbReference type="PANTHER" id="PTHR22952">
    <property type="entry name" value="CAMP-RESPONSE ELEMENT BINDING PROTEIN-RELATED"/>
    <property type="match status" value="1"/>
</dbReference>
<protein>
    <submittedName>
        <fullName evidence="6">Protein FD-like</fullName>
    </submittedName>
</protein>
<evidence type="ECO:0000256" key="2">
    <source>
        <dbReference type="ARBA" id="ARBA00023125"/>
    </source>
</evidence>
<reference evidence="6" key="1">
    <citation type="submission" date="2020-09" db="EMBL/GenBank/DDBJ databases">
        <title>Genome-Enabled Discovery of Anthraquinone Biosynthesis in Senna tora.</title>
        <authorList>
            <person name="Kang S.-H."/>
            <person name="Pandey R.P."/>
            <person name="Lee C.-M."/>
            <person name="Sim J.-S."/>
            <person name="Jeong J.-T."/>
            <person name="Choi B.-S."/>
            <person name="Jung M."/>
            <person name="Ginzburg D."/>
            <person name="Zhao K."/>
            <person name="Won S.Y."/>
            <person name="Oh T.-J."/>
            <person name="Yu Y."/>
            <person name="Kim N.-H."/>
            <person name="Lee O.R."/>
            <person name="Lee T.-H."/>
            <person name="Bashyal P."/>
            <person name="Kim T.-S."/>
            <person name="Lee W.-H."/>
            <person name="Kawkins C."/>
            <person name="Kim C.-K."/>
            <person name="Kim J.S."/>
            <person name="Ahn B.O."/>
            <person name="Rhee S.Y."/>
            <person name="Sohng J.K."/>
        </authorList>
    </citation>
    <scope>NUCLEOTIDE SEQUENCE</scope>
    <source>
        <tissue evidence="6">Leaf</tissue>
    </source>
</reference>
<dbReference type="EMBL" id="JAAIUW010000011">
    <property type="protein sequence ID" value="KAF7809625.1"/>
    <property type="molecule type" value="Genomic_DNA"/>
</dbReference>
<dbReference type="Proteomes" id="UP000634136">
    <property type="component" value="Unassembled WGS sequence"/>
</dbReference>
<dbReference type="InterPro" id="IPR004827">
    <property type="entry name" value="bZIP"/>
</dbReference>
<dbReference type="SUPFAM" id="SSF57959">
    <property type="entry name" value="Leucine zipper domain"/>
    <property type="match status" value="1"/>
</dbReference>
<evidence type="ECO:0000256" key="1">
    <source>
        <dbReference type="ARBA" id="ARBA00004123"/>
    </source>
</evidence>
<evidence type="ECO:0000313" key="7">
    <source>
        <dbReference type="Proteomes" id="UP000634136"/>
    </source>
</evidence>
<dbReference type="PROSITE" id="PS00036">
    <property type="entry name" value="BZIP_BASIC"/>
    <property type="match status" value="1"/>
</dbReference>
<evidence type="ECO:0000256" key="4">
    <source>
        <dbReference type="SAM" id="MobiDB-lite"/>
    </source>
</evidence>
<dbReference type="InterPro" id="IPR046347">
    <property type="entry name" value="bZIP_sf"/>
</dbReference>
<name>A0A834SVR7_9FABA</name>
<dbReference type="GO" id="GO:0003677">
    <property type="term" value="F:DNA binding"/>
    <property type="evidence" value="ECO:0007669"/>
    <property type="project" value="UniProtKB-KW"/>
</dbReference>
<evidence type="ECO:0000259" key="5">
    <source>
        <dbReference type="PROSITE" id="PS00036"/>
    </source>
</evidence>
<dbReference type="InterPro" id="IPR043452">
    <property type="entry name" value="BZIP46-like"/>
</dbReference>